<sequence length="156" mass="14650">MFKPVLGLALIGLTLALAGCAAPVREAPLQVAQGYGVPTYGYAAQYYAPPRARCCGAPPCCVPPPAPPCGTCVGALTLGPEFAYDGGVGPIPEGGYSGGGYVIVGGGSGSGSGSGASARASATASASASSHVTVRIGGGGKGGHGKPGGCGGGCGH</sequence>
<evidence type="ECO:0000313" key="3">
    <source>
        <dbReference type="EMBL" id="MFD1192642.1"/>
    </source>
</evidence>
<proteinExistence type="predicted"/>
<accession>A0ABW3T9G7</accession>
<keyword evidence="4" id="KW-1185">Reference proteome</keyword>
<keyword evidence="2" id="KW-0732">Signal</keyword>
<reference evidence="4" key="1">
    <citation type="journal article" date="2019" name="Int. J. Syst. Evol. Microbiol.">
        <title>The Global Catalogue of Microorganisms (GCM) 10K type strain sequencing project: providing services to taxonomists for standard genome sequencing and annotation.</title>
        <authorList>
            <consortium name="The Broad Institute Genomics Platform"/>
            <consortium name="The Broad Institute Genome Sequencing Center for Infectious Disease"/>
            <person name="Wu L."/>
            <person name="Ma J."/>
        </authorList>
    </citation>
    <scope>NUCLEOTIDE SEQUENCE [LARGE SCALE GENOMIC DNA]</scope>
    <source>
        <strain evidence="4">CCUG 55074</strain>
    </source>
</reference>
<feature type="chain" id="PRO_5045458053" evidence="2">
    <location>
        <begin position="22"/>
        <end position="156"/>
    </location>
</feature>
<feature type="compositionally biased region" description="Gly residues" evidence="1">
    <location>
        <begin position="136"/>
        <end position="156"/>
    </location>
</feature>
<organism evidence="3 4">
    <name type="scientific">Phenylobacterium conjunctum</name>
    <dbReference type="NCBI Taxonomy" id="1298959"/>
    <lineage>
        <taxon>Bacteria</taxon>
        <taxon>Pseudomonadati</taxon>
        <taxon>Pseudomonadota</taxon>
        <taxon>Alphaproteobacteria</taxon>
        <taxon>Caulobacterales</taxon>
        <taxon>Caulobacteraceae</taxon>
        <taxon>Phenylobacterium</taxon>
    </lineage>
</organism>
<dbReference type="SUPFAM" id="SSF53756">
    <property type="entry name" value="UDP-Glycosyltransferase/glycogen phosphorylase"/>
    <property type="match status" value="1"/>
</dbReference>
<evidence type="ECO:0000313" key="4">
    <source>
        <dbReference type="Proteomes" id="UP001597216"/>
    </source>
</evidence>
<comment type="caution">
    <text evidence="3">The sequence shown here is derived from an EMBL/GenBank/DDBJ whole genome shotgun (WGS) entry which is preliminary data.</text>
</comment>
<feature type="region of interest" description="Disordered" evidence="1">
    <location>
        <begin position="135"/>
        <end position="156"/>
    </location>
</feature>
<dbReference type="RefSeq" id="WP_377354661.1">
    <property type="nucleotide sequence ID" value="NZ_JBHTLQ010000068.1"/>
</dbReference>
<dbReference type="EMBL" id="JBHTLQ010000068">
    <property type="protein sequence ID" value="MFD1192642.1"/>
    <property type="molecule type" value="Genomic_DNA"/>
</dbReference>
<dbReference type="PROSITE" id="PS51257">
    <property type="entry name" value="PROKAR_LIPOPROTEIN"/>
    <property type="match status" value="1"/>
</dbReference>
<dbReference type="Proteomes" id="UP001597216">
    <property type="component" value="Unassembled WGS sequence"/>
</dbReference>
<protein>
    <submittedName>
        <fullName evidence="3">Uncharacterized protein</fullName>
    </submittedName>
</protein>
<gene>
    <name evidence="3" type="ORF">ACFQ27_18775</name>
</gene>
<name>A0ABW3T9G7_9CAUL</name>
<evidence type="ECO:0000256" key="2">
    <source>
        <dbReference type="SAM" id="SignalP"/>
    </source>
</evidence>
<evidence type="ECO:0000256" key="1">
    <source>
        <dbReference type="SAM" id="MobiDB-lite"/>
    </source>
</evidence>
<feature type="signal peptide" evidence="2">
    <location>
        <begin position="1"/>
        <end position="21"/>
    </location>
</feature>